<evidence type="ECO:0000259" key="2">
    <source>
        <dbReference type="PROSITE" id="PS52039"/>
    </source>
</evidence>
<organism evidence="3 4">
    <name type="scientific">Pseudomonas syringae pv. aceris</name>
    <dbReference type="NCBI Taxonomy" id="199198"/>
    <lineage>
        <taxon>Bacteria</taxon>
        <taxon>Pseudomonadati</taxon>
        <taxon>Pseudomonadota</taxon>
        <taxon>Gammaproteobacteria</taxon>
        <taxon>Pseudomonadales</taxon>
        <taxon>Pseudomonadaceae</taxon>
        <taxon>Pseudomonas</taxon>
        <taxon>Pseudomonas syringae</taxon>
    </lineage>
</organism>
<dbReference type="PROSITE" id="PS52039">
    <property type="entry name" value="TOPO_IA_2"/>
    <property type="match status" value="1"/>
</dbReference>
<reference evidence="3 4" key="1">
    <citation type="submission" date="2015-09" db="EMBL/GenBank/DDBJ databases">
        <title>Genome announcement of multiple Pseudomonas syringae strains.</title>
        <authorList>
            <person name="Thakur S."/>
            <person name="Wang P.W."/>
            <person name="Gong Y."/>
            <person name="Weir B.S."/>
            <person name="Guttman D.S."/>
        </authorList>
    </citation>
    <scope>NUCLEOTIDE SEQUENCE [LARGE SCALE GENOMIC DNA]</scope>
    <source>
        <strain evidence="3 4">ICMP2802</strain>
    </source>
</reference>
<dbReference type="Proteomes" id="UP000050297">
    <property type="component" value="Unassembled WGS sequence"/>
</dbReference>
<dbReference type="InterPro" id="IPR013497">
    <property type="entry name" value="Topo_IA_cen"/>
</dbReference>
<name>A0A0P9IDB6_PSESX</name>
<evidence type="ECO:0000256" key="1">
    <source>
        <dbReference type="ARBA" id="ARBA00023235"/>
    </source>
</evidence>
<evidence type="ECO:0000313" key="3">
    <source>
        <dbReference type="EMBL" id="KPW26233.1"/>
    </source>
</evidence>
<proteinExistence type="predicted"/>
<keyword evidence="1 3" id="KW-0413">Isomerase</keyword>
<dbReference type="AlphaFoldDB" id="A0A0P9IDB6"/>
<dbReference type="Gene3D" id="1.10.460.10">
    <property type="entry name" value="Topoisomerase I, domain 2"/>
    <property type="match status" value="1"/>
</dbReference>
<evidence type="ECO:0000313" key="4">
    <source>
        <dbReference type="Proteomes" id="UP000050297"/>
    </source>
</evidence>
<gene>
    <name evidence="3" type="ORF">ALO91_102172</name>
</gene>
<accession>A0A0P9IDB6</accession>
<dbReference type="InterPro" id="IPR013825">
    <property type="entry name" value="Topo_IA_cen_sub2"/>
</dbReference>
<dbReference type="InterPro" id="IPR013824">
    <property type="entry name" value="Topo_IA_cen_sub1"/>
</dbReference>
<sequence length="57" mass="6278">MLGRQSEYTGVLSVGSVQAPPLRLVVDGDRDISNFVPKPFWSVEVQLWTAGQSFLAK</sequence>
<dbReference type="SUPFAM" id="SSF56712">
    <property type="entry name" value="Prokaryotic type I DNA topoisomerase"/>
    <property type="match status" value="1"/>
</dbReference>
<protein>
    <submittedName>
        <fullName evidence="3">DNA topoisomerase III</fullName>
    </submittedName>
</protein>
<dbReference type="InterPro" id="IPR023405">
    <property type="entry name" value="Topo_IA_core_domain"/>
</dbReference>
<comment type="caution">
    <text evidence="3">The sequence shown here is derived from an EMBL/GenBank/DDBJ whole genome shotgun (WGS) entry which is preliminary data.</text>
</comment>
<dbReference type="EMBL" id="LJPM01000055">
    <property type="protein sequence ID" value="KPW26233.1"/>
    <property type="molecule type" value="Genomic_DNA"/>
</dbReference>
<feature type="domain" description="Topo IA-type catalytic" evidence="2">
    <location>
        <begin position="1"/>
        <end position="57"/>
    </location>
</feature>
<dbReference type="GO" id="GO:0003916">
    <property type="term" value="F:DNA topoisomerase activity"/>
    <property type="evidence" value="ECO:0007669"/>
    <property type="project" value="InterPro"/>
</dbReference>
<dbReference type="Pfam" id="PF01131">
    <property type="entry name" value="Topoisom_bac"/>
    <property type="match status" value="1"/>
</dbReference>
<dbReference type="Gene3D" id="2.70.20.10">
    <property type="entry name" value="Topoisomerase I, domain 3"/>
    <property type="match status" value="1"/>
</dbReference>
<dbReference type="GO" id="GO:0003677">
    <property type="term" value="F:DNA binding"/>
    <property type="evidence" value="ECO:0007669"/>
    <property type="project" value="InterPro"/>
</dbReference>
<dbReference type="GO" id="GO:0006265">
    <property type="term" value="P:DNA topological change"/>
    <property type="evidence" value="ECO:0007669"/>
    <property type="project" value="InterPro"/>
</dbReference>
<dbReference type="PATRIC" id="fig|199198.5.peg.1653"/>